<dbReference type="RefSeq" id="WP_203912223.1">
    <property type="nucleotide sequence ID" value="NZ_BONY01000050.1"/>
</dbReference>
<dbReference type="EMBL" id="BONY01000050">
    <property type="protein sequence ID" value="GIH08468.1"/>
    <property type="molecule type" value="Genomic_DNA"/>
</dbReference>
<dbReference type="Proteomes" id="UP000612899">
    <property type="component" value="Unassembled WGS sequence"/>
</dbReference>
<protein>
    <submittedName>
        <fullName evidence="1">Uncharacterized protein</fullName>
    </submittedName>
</protein>
<comment type="caution">
    <text evidence="1">The sequence shown here is derived from an EMBL/GenBank/DDBJ whole genome shotgun (WGS) entry which is preliminary data.</text>
</comment>
<evidence type="ECO:0000313" key="2">
    <source>
        <dbReference type="Proteomes" id="UP000612899"/>
    </source>
</evidence>
<reference evidence="1" key="1">
    <citation type="submission" date="2021-01" db="EMBL/GenBank/DDBJ databases">
        <title>Whole genome shotgun sequence of Rhizocola hellebori NBRC 109834.</title>
        <authorList>
            <person name="Komaki H."/>
            <person name="Tamura T."/>
        </authorList>
    </citation>
    <scope>NUCLEOTIDE SEQUENCE</scope>
    <source>
        <strain evidence="1">NBRC 109834</strain>
    </source>
</reference>
<name>A0A8J3QF40_9ACTN</name>
<sequence length="95" mass="10387">MLVRPYDPFAGRTSVTKADLFGHNANRIAAALGIVPDMDDLALDRLVTHTLVEDYDWDEEQAEEAVAAWRDSGSDGGWDAAAIAESIHRASEDED</sequence>
<dbReference type="AlphaFoldDB" id="A0A8J3QF40"/>
<evidence type="ECO:0000313" key="1">
    <source>
        <dbReference type="EMBL" id="GIH08468.1"/>
    </source>
</evidence>
<proteinExistence type="predicted"/>
<organism evidence="1 2">
    <name type="scientific">Rhizocola hellebori</name>
    <dbReference type="NCBI Taxonomy" id="1392758"/>
    <lineage>
        <taxon>Bacteria</taxon>
        <taxon>Bacillati</taxon>
        <taxon>Actinomycetota</taxon>
        <taxon>Actinomycetes</taxon>
        <taxon>Micromonosporales</taxon>
        <taxon>Micromonosporaceae</taxon>
        <taxon>Rhizocola</taxon>
    </lineage>
</organism>
<accession>A0A8J3QF40</accession>
<gene>
    <name evidence="1" type="ORF">Rhe02_65350</name>
</gene>
<keyword evidence="2" id="KW-1185">Reference proteome</keyword>